<evidence type="ECO:0000256" key="1">
    <source>
        <dbReference type="SAM" id="Phobius"/>
    </source>
</evidence>
<dbReference type="NCBIfam" id="NF037976">
    <property type="entry name" value="gtrA_1"/>
    <property type="match status" value="1"/>
</dbReference>
<dbReference type="RefSeq" id="WP_198323502.1">
    <property type="nucleotide sequence ID" value="NZ_CP104311.1"/>
</dbReference>
<keyword evidence="1" id="KW-0812">Transmembrane</keyword>
<accession>A0ABZ2FAZ0</accession>
<dbReference type="EMBL" id="CP104311">
    <property type="protein sequence ID" value="WWF03393.1"/>
    <property type="molecule type" value="Genomic_DNA"/>
</dbReference>
<organism evidence="2 3">
    <name type="scientific">Methylococcus capsulatus</name>
    <dbReference type="NCBI Taxonomy" id="414"/>
    <lineage>
        <taxon>Bacteria</taxon>
        <taxon>Pseudomonadati</taxon>
        <taxon>Pseudomonadota</taxon>
        <taxon>Gammaproteobacteria</taxon>
        <taxon>Methylococcales</taxon>
        <taxon>Methylococcaceae</taxon>
        <taxon>Methylococcus</taxon>
    </lineage>
</organism>
<gene>
    <name evidence="2" type="ORF">N4J17_07195</name>
</gene>
<name>A0ABZ2FAZ0_METCP</name>
<keyword evidence="3" id="KW-1185">Reference proteome</keyword>
<protein>
    <submittedName>
        <fullName evidence="2">GtrA family protein</fullName>
    </submittedName>
</protein>
<keyword evidence="1" id="KW-0472">Membrane</keyword>
<feature type="transmembrane region" description="Helical" evidence="1">
    <location>
        <begin position="116"/>
        <end position="134"/>
    </location>
</feature>
<reference evidence="2 3" key="1">
    <citation type="submission" date="2022-09" db="EMBL/GenBank/DDBJ databases">
        <authorList>
            <person name="Giprobiosintez L."/>
        </authorList>
    </citation>
    <scope>NUCLEOTIDE SEQUENCE [LARGE SCALE GENOMIC DNA]</scope>
    <source>
        <strain evidence="3">VKPM-B-12549 (GBS-15)</strain>
    </source>
</reference>
<keyword evidence="1" id="KW-1133">Transmembrane helix</keyword>
<proteinExistence type="predicted"/>
<evidence type="ECO:0000313" key="2">
    <source>
        <dbReference type="EMBL" id="WWF03393.1"/>
    </source>
</evidence>
<sequence length="149" mass="16751">MKTALWYSLFALIATAANIGSQDAAERLYRLFCDPGQLHCFAGLGIHSVTASVWVGTAVGLVVKYVLDKKYIFRFKVKGLGHDSRTFALYTLMGLVTTGVFWGFEFGFDYLFQTRTLRYAGGVIGLALGYWMKYHMDKRFVFRQGAKCG</sequence>
<feature type="transmembrane region" description="Helical" evidence="1">
    <location>
        <begin position="45"/>
        <end position="67"/>
    </location>
</feature>
<feature type="transmembrane region" description="Helical" evidence="1">
    <location>
        <begin position="87"/>
        <end position="104"/>
    </location>
</feature>
<dbReference type="Proteomes" id="UP001359308">
    <property type="component" value="Chromosome"/>
</dbReference>
<evidence type="ECO:0000313" key="3">
    <source>
        <dbReference type="Proteomes" id="UP001359308"/>
    </source>
</evidence>